<reference evidence="2 3" key="1">
    <citation type="submission" date="2017-03" db="EMBL/GenBank/DDBJ databases">
        <authorList>
            <person name="Afonso C.L."/>
            <person name="Miller P.J."/>
            <person name="Scott M.A."/>
            <person name="Spackman E."/>
            <person name="Goraichik I."/>
            <person name="Dimitrov K.M."/>
            <person name="Suarez D.L."/>
            <person name="Swayne D.E."/>
        </authorList>
    </citation>
    <scope>NUCLEOTIDE SEQUENCE [LARGE SCALE GENOMIC DNA]</scope>
    <source>
        <strain evidence="2">SB41UT1</strain>
    </source>
</reference>
<organism evidence="2 3">
    <name type="scientific">Parendozoicomonas haliclonae</name>
    <dbReference type="NCBI Taxonomy" id="1960125"/>
    <lineage>
        <taxon>Bacteria</taxon>
        <taxon>Pseudomonadati</taxon>
        <taxon>Pseudomonadota</taxon>
        <taxon>Gammaproteobacteria</taxon>
        <taxon>Oceanospirillales</taxon>
        <taxon>Endozoicomonadaceae</taxon>
        <taxon>Parendozoicomonas</taxon>
    </lineage>
</organism>
<protein>
    <submittedName>
        <fullName evidence="2">Uncharacterized protein</fullName>
    </submittedName>
</protein>
<keyword evidence="3" id="KW-1185">Reference proteome</keyword>
<name>A0A1X7AQX7_9GAMM</name>
<dbReference type="AlphaFoldDB" id="A0A1X7AQX7"/>
<sequence>MKAQDNKKTQKQHQGQVPAKPYPRGLNMEAIKRKALERFPSLTKEDIDQMF</sequence>
<proteinExistence type="predicted"/>
<feature type="region of interest" description="Disordered" evidence="1">
    <location>
        <begin position="1"/>
        <end position="25"/>
    </location>
</feature>
<evidence type="ECO:0000313" key="2">
    <source>
        <dbReference type="EMBL" id="SMA50499.1"/>
    </source>
</evidence>
<dbReference type="Proteomes" id="UP000196573">
    <property type="component" value="Unassembled WGS sequence"/>
</dbReference>
<dbReference type="RefSeq" id="WP_165767369.1">
    <property type="nucleotide sequence ID" value="NZ_CBCSCN010000016.1"/>
</dbReference>
<dbReference type="EMBL" id="FWPT01000013">
    <property type="protein sequence ID" value="SMA50499.1"/>
    <property type="molecule type" value="Genomic_DNA"/>
</dbReference>
<accession>A0A1X7AQX7</accession>
<evidence type="ECO:0000313" key="3">
    <source>
        <dbReference type="Proteomes" id="UP000196573"/>
    </source>
</evidence>
<gene>
    <name evidence="2" type="ORF">EHSB41UT_04310</name>
</gene>
<evidence type="ECO:0000256" key="1">
    <source>
        <dbReference type="SAM" id="MobiDB-lite"/>
    </source>
</evidence>